<keyword evidence="14" id="KW-0675">Receptor</keyword>
<evidence type="ECO:0000259" key="24">
    <source>
        <dbReference type="PROSITE" id="PS50948"/>
    </source>
</evidence>
<dbReference type="InterPro" id="IPR011009">
    <property type="entry name" value="Kinase-like_dom_sf"/>
</dbReference>
<dbReference type="EMBL" id="JBEAFC010000011">
    <property type="protein sequence ID" value="KAL1537430.1"/>
    <property type="molecule type" value="Genomic_DNA"/>
</dbReference>
<reference evidence="25 26" key="1">
    <citation type="submission" date="2024-06" db="EMBL/GenBank/DDBJ databases">
        <title>A chromosome level genome sequence of Diviner's sage (Salvia divinorum).</title>
        <authorList>
            <person name="Ford S.A."/>
            <person name="Ro D.-K."/>
            <person name="Ness R.W."/>
            <person name="Phillips M.A."/>
        </authorList>
    </citation>
    <scope>NUCLEOTIDE SEQUENCE [LARGE SCALE GENOMIC DNA]</scope>
    <source>
        <strain evidence="25">SAF-2024a</strain>
        <tissue evidence="25">Leaf</tissue>
    </source>
</reference>
<evidence type="ECO:0000256" key="14">
    <source>
        <dbReference type="ARBA" id="ARBA00023170"/>
    </source>
</evidence>
<dbReference type="GO" id="GO:0005886">
    <property type="term" value="C:plasma membrane"/>
    <property type="evidence" value="ECO:0007669"/>
    <property type="project" value="UniProtKB-SubCell"/>
</dbReference>
<organism evidence="25 26">
    <name type="scientific">Salvia divinorum</name>
    <name type="common">Maria pastora</name>
    <name type="synonym">Diviner's sage</name>
    <dbReference type="NCBI Taxonomy" id="28513"/>
    <lineage>
        <taxon>Eukaryota</taxon>
        <taxon>Viridiplantae</taxon>
        <taxon>Streptophyta</taxon>
        <taxon>Embryophyta</taxon>
        <taxon>Tracheophyta</taxon>
        <taxon>Spermatophyta</taxon>
        <taxon>Magnoliopsida</taxon>
        <taxon>eudicotyledons</taxon>
        <taxon>Gunneridae</taxon>
        <taxon>Pentapetalae</taxon>
        <taxon>asterids</taxon>
        <taxon>lamiids</taxon>
        <taxon>Lamiales</taxon>
        <taxon>Lamiaceae</taxon>
        <taxon>Nepetoideae</taxon>
        <taxon>Mentheae</taxon>
        <taxon>Salviinae</taxon>
        <taxon>Salvia</taxon>
        <taxon>Salvia subgen. Calosphace</taxon>
    </lineage>
</organism>
<keyword evidence="4 18" id="KW-0808">Transferase</keyword>
<dbReference type="Proteomes" id="UP001567538">
    <property type="component" value="Unassembled WGS sequence"/>
</dbReference>
<keyword evidence="9 18" id="KW-0418">Kinase</keyword>
<feature type="transmembrane region" description="Helical" evidence="20">
    <location>
        <begin position="447"/>
        <end position="470"/>
    </location>
</feature>
<dbReference type="Gene3D" id="2.90.10.10">
    <property type="entry name" value="Bulb-type lectin domain"/>
    <property type="match status" value="1"/>
</dbReference>
<comment type="subcellular location">
    <subcellularLocation>
        <location evidence="1">Cell membrane</location>
        <topology evidence="1">Single-pass type I membrane protein</topology>
    </subcellularLocation>
</comment>
<keyword evidence="11 20" id="KW-1133">Transmembrane helix</keyword>
<dbReference type="SUPFAM" id="SSF56112">
    <property type="entry name" value="Protein kinase-like (PK-like)"/>
    <property type="match status" value="1"/>
</dbReference>
<dbReference type="Pfam" id="PF00954">
    <property type="entry name" value="S_locus_glycop"/>
    <property type="match status" value="1"/>
</dbReference>
<feature type="domain" description="Protein kinase" evidence="22">
    <location>
        <begin position="533"/>
        <end position="809"/>
    </location>
</feature>
<dbReference type="GO" id="GO:0004674">
    <property type="term" value="F:protein serine/threonine kinase activity"/>
    <property type="evidence" value="ECO:0007669"/>
    <property type="project" value="UniProtKB-KW"/>
</dbReference>
<keyword evidence="8 18" id="KW-0547">Nucleotide-binding</keyword>
<keyword evidence="6 21" id="KW-0732">Signal</keyword>
<dbReference type="PROSITE" id="PS00108">
    <property type="entry name" value="PROTEIN_KINASE_ST"/>
    <property type="match status" value="1"/>
</dbReference>
<dbReference type="PANTHER" id="PTHR27002:SF150">
    <property type="entry name" value="RECEPTOR-LIKE SERINE_THREONINE-PROTEIN KINASE SD1-8"/>
    <property type="match status" value="1"/>
</dbReference>
<dbReference type="Gene3D" id="1.10.510.10">
    <property type="entry name" value="Transferase(Phosphotransferase) domain 1"/>
    <property type="match status" value="1"/>
</dbReference>
<evidence type="ECO:0000313" key="26">
    <source>
        <dbReference type="Proteomes" id="UP001567538"/>
    </source>
</evidence>
<comment type="catalytic activity">
    <reaction evidence="16 18">
        <text>L-threonyl-[protein] + ATP = O-phospho-L-threonyl-[protein] + ADP + H(+)</text>
        <dbReference type="Rhea" id="RHEA:46608"/>
        <dbReference type="Rhea" id="RHEA-COMP:11060"/>
        <dbReference type="Rhea" id="RHEA-COMP:11605"/>
        <dbReference type="ChEBI" id="CHEBI:15378"/>
        <dbReference type="ChEBI" id="CHEBI:30013"/>
        <dbReference type="ChEBI" id="CHEBI:30616"/>
        <dbReference type="ChEBI" id="CHEBI:61977"/>
        <dbReference type="ChEBI" id="CHEBI:456216"/>
        <dbReference type="EC" id="2.7.11.1"/>
    </reaction>
</comment>
<dbReference type="InterPro" id="IPR008271">
    <property type="entry name" value="Ser/Thr_kinase_AS"/>
</dbReference>
<dbReference type="PROSITE" id="PS50927">
    <property type="entry name" value="BULB_LECTIN"/>
    <property type="match status" value="1"/>
</dbReference>
<dbReference type="PROSITE" id="PS50948">
    <property type="entry name" value="PAN"/>
    <property type="match status" value="1"/>
</dbReference>
<dbReference type="Gene3D" id="3.30.200.20">
    <property type="entry name" value="Phosphorylase Kinase, domain 1"/>
    <property type="match status" value="1"/>
</dbReference>
<comment type="similarity">
    <text evidence="18">Belongs to the protein kinase superfamily. Ser/Thr protein kinase family.</text>
</comment>
<evidence type="ECO:0000256" key="16">
    <source>
        <dbReference type="ARBA" id="ARBA00047899"/>
    </source>
</evidence>
<dbReference type="InterPro" id="IPR001480">
    <property type="entry name" value="Bulb-type_lectin_dom"/>
</dbReference>
<dbReference type="FunFam" id="1.10.510.10:FF:000060">
    <property type="entry name" value="G-type lectin S-receptor-like serine/threonine-protein kinase"/>
    <property type="match status" value="1"/>
</dbReference>
<keyword evidence="13" id="KW-1015">Disulfide bond</keyword>
<evidence type="ECO:0000256" key="7">
    <source>
        <dbReference type="ARBA" id="ARBA00022734"/>
    </source>
</evidence>
<keyword evidence="5 20" id="KW-0812">Transmembrane</keyword>
<evidence type="ECO:0000256" key="19">
    <source>
        <dbReference type="PROSITE-ProRule" id="PRU10141"/>
    </source>
</evidence>
<sequence>MRNAAEHHHHLRCFLITFTFLPLLTTSTDLITPTKPLTQDHTLVSAAQQFELGFFPGASSTWYVGIWYKNIPERVVVWVANRDSPLTNSSGVLKFSPDGSGLILSDHSGTSVWSANHSANSGTTIAVLLDTGNFVVREEDDEDPENYLWQSFDHPTDTLLPGMKLGWDSKTGLNRYLTSWKSADDPSTGDFAFKLDISGYPEIHLTNKGNMYYRSGPWNGLRFSGVPEMRPSSPLLSFQFVRNTEQISYSFTQLNESMHSRLLVKHNGVLQRFIWIPSSGIWNPFWYAPKDQCDDYRECGVYGICDANASPVCKCMKAFRPKNPQAWNLRDGSDGCVRATELDCDSDGFLAMSGVKLPESGNAFVDAEIGLDRCREMCQRNCSCRGYSSANISDGSGCVMWAEDLYDMRQYAAAEGGGQDFYYRVPASELAAPAASEAGGDSNKTRLTIMITGIVVGSAALLVGFAIFLAQKKHQSETVNILERRGSRERSQDYLANSPTIPSKRDQPGEAAVDELELPLYDITALVAATNEFSDESKLGQGGFGIVYKGVLAEGQEVAVKRLSKTSVQGVEEFKNEVKLIARLQHRNLVRLLGCCVEMEEKMLVYEYLENKSLDSILFKKNRSSMLEWQTRFKIVCGIARGLLYLHQDSRFRIIHRDLKASNILLDKDMDPKISDFGMARIFGGDQTEANTKRVVGTYGYMSPEYAMDGLFSTKSDVFSFGVLVLEIVSGTKNRGFYQTHNQLNLLAYAWKLYREGRALEVVDSAVGERYAAGEVMRCIQVGLLCVQEHAEDRPNMSNVVLMLSSDFVSMQQPKYPGYCLGRRPNETDSSLRRNDDESCTVNQVTVTMLDGR</sequence>
<dbReference type="Pfam" id="PF07714">
    <property type="entry name" value="PK_Tyr_Ser-Thr"/>
    <property type="match status" value="1"/>
</dbReference>
<keyword evidence="7" id="KW-0430">Lectin</keyword>
<evidence type="ECO:0000256" key="21">
    <source>
        <dbReference type="SAM" id="SignalP"/>
    </source>
</evidence>
<dbReference type="CDD" id="cd14066">
    <property type="entry name" value="STKc_IRAK"/>
    <property type="match status" value="1"/>
</dbReference>
<evidence type="ECO:0000256" key="20">
    <source>
        <dbReference type="SAM" id="Phobius"/>
    </source>
</evidence>
<feature type="chain" id="PRO_5044784409" description="Receptor-like serine/threonine-protein kinase" evidence="21">
    <location>
        <begin position="28"/>
        <end position="853"/>
    </location>
</feature>
<dbReference type="InterPro" id="IPR003609">
    <property type="entry name" value="Pan_app"/>
</dbReference>
<evidence type="ECO:0000256" key="11">
    <source>
        <dbReference type="ARBA" id="ARBA00022989"/>
    </source>
</evidence>
<evidence type="ECO:0000256" key="5">
    <source>
        <dbReference type="ARBA" id="ARBA00022692"/>
    </source>
</evidence>
<keyword evidence="15" id="KW-0325">Glycoprotein</keyword>
<keyword evidence="12 20" id="KW-0472">Membrane</keyword>
<dbReference type="PROSITE" id="PS50011">
    <property type="entry name" value="PROTEIN_KINASE_DOM"/>
    <property type="match status" value="1"/>
</dbReference>
<evidence type="ECO:0000259" key="22">
    <source>
        <dbReference type="PROSITE" id="PS50011"/>
    </source>
</evidence>
<keyword evidence="2" id="KW-1003">Cell membrane</keyword>
<feature type="binding site" evidence="19">
    <location>
        <position position="561"/>
    </location>
    <ligand>
        <name>ATP</name>
        <dbReference type="ChEBI" id="CHEBI:30616"/>
    </ligand>
</feature>
<dbReference type="PANTHER" id="PTHR27002">
    <property type="entry name" value="RECEPTOR-LIKE SERINE/THREONINE-PROTEIN KINASE SD1-8"/>
    <property type="match status" value="1"/>
</dbReference>
<dbReference type="InterPro" id="IPR024171">
    <property type="entry name" value="SRK-like_kinase"/>
</dbReference>
<dbReference type="InterPro" id="IPR021820">
    <property type="entry name" value="S-locus_recpt_kinase_C"/>
</dbReference>
<evidence type="ECO:0000256" key="6">
    <source>
        <dbReference type="ARBA" id="ARBA00022729"/>
    </source>
</evidence>
<evidence type="ECO:0000256" key="10">
    <source>
        <dbReference type="ARBA" id="ARBA00022840"/>
    </source>
</evidence>
<evidence type="ECO:0000256" key="8">
    <source>
        <dbReference type="ARBA" id="ARBA00022741"/>
    </source>
</evidence>
<accession>A0ABD1G009</accession>
<dbReference type="Pfam" id="PF11883">
    <property type="entry name" value="DUF3403"/>
    <property type="match status" value="1"/>
</dbReference>
<dbReference type="InterPro" id="IPR017441">
    <property type="entry name" value="Protein_kinase_ATP_BS"/>
</dbReference>
<evidence type="ECO:0000256" key="17">
    <source>
        <dbReference type="ARBA" id="ARBA00048679"/>
    </source>
</evidence>
<dbReference type="AlphaFoldDB" id="A0ABD1G009"/>
<dbReference type="EC" id="2.7.11.1" evidence="18"/>
<keyword evidence="10 18" id="KW-0067">ATP-binding</keyword>
<dbReference type="SMART" id="SM00220">
    <property type="entry name" value="S_TKc"/>
    <property type="match status" value="1"/>
</dbReference>
<dbReference type="Pfam" id="PF12398">
    <property type="entry name" value="DUF3660"/>
    <property type="match status" value="1"/>
</dbReference>
<evidence type="ECO:0000256" key="2">
    <source>
        <dbReference type="ARBA" id="ARBA00022475"/>
    </source>
</evidence>
<dbReference type="InterPro" id="IPR000858">
    <property type="entry name" value="S_locus_glycoprot_dom"/>
</dbReference>
<dbReference type="SMART" id="SM00473">
    <property type="entry name" value="PAN_AP"/>
    <property type="match status" value="1"/>
</dbReference>
<dbReference type="InterPro" id="IPR000719">
    <property type="entry name" value="Prot_kinase_dom"/>
</dbReference>
<dbReference type="SMART" id="SM00108">
    <property type="entry name" value="B_lectin"/>
    <property type="match status" value="1"/>
</dbReference>
<feature type="domain" description="Apple" evidence="24">
    <location>
        <begin position="344"/>
        <end position="426"/>
    </location>
</feature>
<dbReference type="PIRSF" id="PIRSF000641">
    <property type="entry name" value="SRK"/>
    <property type="match status" value="1"/>
</dbReference>
<dbReference type="CDD" id="cd01098">
    <property type="entry name" value="PAN_AP_plant"/>
    <property type="match status" value="1"/>
</dbReference>
<dbReference type="CDD" id="cd00028">
    <property type="entry name" value="B_lectin"/>
    <property type="match status" value="1"/>
</dbReference>
<evidence type="ECO:0000256" key="9">
    <source>
        <dbReference type="ARBA" id="ARBA00022777"/>
    </source>
</evidence>
<evidence type="ECO:0000256" key="12">
    <source>
        <dbReference type="ARBA" id="ARBA00023136"/>
    </source>
</evidence>
<dbReference type="InterPro" id="IPR036426">
    <property type="entry name" value="Bulb-type_lectin_dom_sf"/>
</dbReference>
<protein>
    <recommendedName>
        <fullName evidence="18">Receptor-like serine/threonine-protein kinase</fullName>
        <ecNumber evidence="18">2.7.11.1</ecNumber>
    </recommendedName>
</protein>
<dbReference type="FunFam" id="3.30.200.20:FF:000330">
    <property type="entry name" value="G-type lectin S-receptor-like serine/threonine-protein kinase At4g03230"/>
    <property type="match status" value="1"/>
</dbReference>
<evidence type="ECO:0000256" key="13">
    <source>
        <dbReference type="ARBA" id="ARBA00023157"/>
    </source>
</evidence>
<name>A0ABD1G009_SALDI</name>
<dbReference type="InterPro" id="IPR001245">
    <property type="entry name" value="Ser-Thr/Tyr_kinase_cat_dom"/>
</dbReference>
<evidence type="ECO:0000256" key="15">
    <source>
        <dbReference type="ARBA" id="ARBA00023180"/>
    </source>
</evidence>
<dbReference type="InterPro" id="IPR022126">
    <property type="entry name" value="S-locus_recpt_kinase"/>
</dbReference>
<dbReference type="FunFam" id="2.90.10.10:FF:000001">
    <property type="entry name" value="G-type lectin S-receptor-like serine/threonine-protein kinase"/>
    <property type="match status" value="1"/>
</dbReference>
<evidence type="ECO:0000256" key="1">
    <source>
        <dbReference type="ARBA" id="ARBA00004251"/>
    </source>
</evidence>
<proteinExistence type="inferred from homology"/>
<evidence type="ECO:0000256" key="4">
    <source>
        <dbReference type="ARBA" id="ARBA00022679"/>
    </source>
</evidence>
<dbReference type="GO" id="GO:0005524">
    <property type="term" value="F:ATP binding"/>
    <property type="evidence" value="ECO:0007669"/>
    <property type="project" value="UniProtKB-UniRule"/>
</dbReference>
<evidence type="ECO:0000256" key="18">
    <source>
        <dbReference type="PIRNR" id="PIRNR000641"/>
    </source>
</evidence>
<keyword evidence="26" id="KW-1185">Reference proteome</keyword>
<dbReference type="Pfam" id="PF08276">
    <property type="entry name" value="PAN_2"/>
    <property type="match status" value="1"/>
</dbReference>
<dbReference type="PROSITE" id="PS00107">
    <property type="entry name" value="PROTEIN_KINASE_ATP"/>
    <property type="match status" value="1"/>
</dbReference>
<evidence type="ECO:0000256" key="3">
    <source>
        <dbReference type="ARBA" id="ARBA00022527"/>
    </source>
</evidence>
<keyword evidence="3 18" id="KW-0723">Serine/threonine-protein kinase</keyword>
<dbReference type="SUPFAM" id="SSF51110">
    <property type="entry name" value="alpha-D-mannose-specific plant lectins"/>
    <property type="match status" value="1"/>
</dbReference>
<evidence type="ECO:0000313" key="25">
    <source>
        <dbReference type="EMBL" id="KAL1537430.1"/>
    </source>
</evidence>
<feature type="signal peptide" evidence="21">
    <location>
        <begin position="1"/>
        <end position="27"/>
    </location>
</feature>
<gene>
    <name evidence="25" type="ORF">AAHA92_29943</name>
</gene>
<comment type="caution">
    <text evidence="25">The sequence shown here is derived from an EMBL/GenBank/DDBJ whole genome shotgun (WGS) entry which is preliminary data.</text>
</comment>
<dbReference type="GO" id="GO:0030246">
    <property type="term" value="F:carbohydrate binding"/>
    <property type="evidence" value="ECO:0007669"/>
    <property type="project" value="UniProtKB-KW"/>
</dbReference>
<comment type="catalytic activity">
    <reaction evidence="17 18">
        <text>L-seryl-[protein] + ATP = O-phospho-L-seryl-[protein] + ADP + H(+)</text>
        <dbReference type="Rhea" id="RHEA:17989"/>
        <dbReference type="Rhea" id="RHEA-COMP:9863"/>
        <dbReference type="Rhea" id="RHEA-COMP:11604"/>
        <dbReference type="ChEBI" id="CHEBI:15378"/>
        <dbReference type="ChEBI" id="CHEBI:29999"/>
        <dbReference type="ChEBI" id="CHEBI:30616"/>
        <dbReference type="ChEBI" id="CHEBI:83421"/>
        <dbReference type="ChEBI" id="CHEBI:456216"/>
        <dbReference type="EC" id="2.7.11.1"/>
    </reaction>
</comment>
<evidence type="ECO:0000259" key="23">
    <source>
        <dbReference type="PROSITE" id="PS50927"/>
    </source>
</evidence>
<feature type="domain" description="Bulb-type lectin" evidence="23">
    <location>
        <begin position="28"/>
        <end position="149"/>
    </location>
</feature>
<dbReference type="Pfam" id="PF01453">
    <property type="entry name" value="B_lectin"/>
    <property type="match status" value="1"/>
</dbReference>